<evidence type="ECO:0000256" key="1">
    <source>
        <dbReference type="SAM" id="MobiDB-lite"/>
    </source>
</evidence>
<feature type="domain" description="DUF4136" evidence="3">
    <location>
        <begin position="43"/>
        <end position="171"/>
    </location>
</feature>
<evidence type="ECO:0000256" key="2">
    <source>
        <dbReference type="SAM" id="SignalP"/>
    </source>
</evidence>
<proteinExistence type="predicted"/>
<dbReference type="PROSITE" id="PS51257">
    <property type="entry name" value="PROKAR_LIPOPROTEIN"/>
    <property type="match status" value="1"/>
</dbReference>
<feature type="chain" id="PRO_5026915336" evidence="2">
    <location>
        <begin position="22"/>
        <end position="218"/>
    </location>
</feature>
<dbReference type="RefSeq" id="WP_157399906.1">
    <property type="nucleotide sequence ID" value="NZ_WSEL01000009.1"/>
</dbReference>
<protein>
    <submittedName>
        <fullName evidence="4">DUF4136 domain-containing protein</fullName>
    </submittedName>
</protein>
<evidence type="ECO:0000259" key="3">
    <source>
        <dbReference type="Pfam" id="PF13590"/>
    </source>
</evidence>
<dbReference type="EMBL" id="WSEL01000009">
    <property type="protein sequence ID" value="MVQ31905.1"/>
    <property type="molecule type" value="Genomic_DNA"/>
</dbReference>
<feature type="signal peptide" evidence="2">
    <location>
        <begin position="1"/>
        <end position="21"/>
    </location>
</feature>
<dbReference type="AlphaFoldDB" id="A0A6N8IZ94"/>
<accession>A0A6N8IZ94</accession>
<keyword evidence="2" id="KW-0732">Signal</keyword>
<organism evidence="4 5">
    <name type="scientific">Ramlibacter pinisoli</name>
    <dbReference type="NCBI Taxonomy" id="2682844"/>
    <lineage>
        <taxon>Bacteria</taxon>
        <taxon>Pseudomonadati</taxon>
        <taxon>Pseudomonadota</taxon>
        <taxon>Betaproteobacteria</taxon>
        <taxon>Burkholderiales</taxon>
        <taxon>Comamonadaceae</taxon>
        <taxon>Ramlibacter</taxon>
    </lineage>
</organism>
<feature type="region of interest" description="Disordered" evidence="1">
    <location>
        <begin position="194"/>
        <end position="218"/>
    </location>
</feature>
<gene>
    <name evidence="4" type="ORF">GON04_20775</name>
</gene>
<sequence length="218" mass="23141">MRSLSCLAAVAIVAATLGGCASSYRLDSTVQTFSSLVTLPPQPTYRFERLPSQANTVEQARAEALADPVLRRAGLRRDDAAPRFSVQVVARTQPVLSASPLGGGSGWGWWGYWPPIQTAANTAYQREVDVVVREIAGGRVVFESKAWSENFYLNSDEVHGALFEAALTGFPNPPPGPRLVNLQVHPVALPPGPVQPAPVAAPSSAPPPMVQPAAPVTR</sequence>
<evidence type="ECO:0000313" key="5">
    <source>
        <dbReference type="Proteomes" id="UP000469385"/>
    </source>
</evidence>
<dbReference type="Pfam" id="PF13590">
    <property type="entry name" value="DUF4136"/>
    <property type="match status" value="1"/>
</dbReference>
<comment type="caution">
    <text evidence="4">The sequence shown here is derived from an EMBL/GenBank/DDBJ whole genome shotgun (WGS) entry which is preliminary data.</text>
</comment>
<name>A0A6N8IZ94_9BURK</name>
<evidence type="ECO:0000313" key="4">
    <source>
        <dbReference type="EMBL" id="MVQ31905.1"/>
    </source>
</evidence>
<keyword evidence="5" id="KW-1185">Reference proteome</keyword>
<dbReference type="Proteomes" id="UP000469385">
    <property type="component" value="Unassembled WGS sequence"/>
</dbReference>
<reference evidence="4 5" key="1">
    <citation type="submission" date="2019-12" db="EMBL/GenBank/DDBJ databases">
        <authorList>
            <person name="Huq M.A."/>
        </authorList>
    </citation>
    <scope>NUCLEOTIDE SEQUENCE [LARGE SCALE GENOMIC DNA]</scope>
    <source>
        <strain evidence="4 5">MAH-25</strain>
    </source>
</reference>
<dbReference type="InterPro" id="IPR025411">
    <property type="entry name" value="DUF4136"/>
</dbReference>